<evidence type="ECO:0000313" key="3">
    <source>
        <dbReference type="Proteomes" id="UP000679247"/>
    </source>
</evidence>
<keyword evidence="3" id="KW-1185">Reference proteome</keyword>
<gene>
    <name evidence="2" type="ORF">J1899_05990</name>
</gene>
<dbReference type="InterPro" id="IPR052733">
    <property type="entry name" value="Chloroplast_QOR"/>
</dbReference>
<accession>A0ABX8FF19</accession>
<protein>
    <submittedName>
        <fullName evidence="2">NAD(P)-dependent alcohol dehydrogenase</fullName>
    </submittedName>
</protein>
<reference evidence="2 3" key="1">
    <citation type="submission" date="2021-03" db="EMBL/GenBank/DDBJ databases">
        <title>The first data on the complete genome of the tetrodotoxin-producing bacterium.</title>
        <authorList>
            <person name="Melnikova D.I."/>
            <person name="Nijland R."/>
            <person name="Magarlamov T.Y."/>
        </authorList>
    </citation>
    <scope>NUCLEOTIDE SEQUENCE [LARGE SCALE GENOMIC DNA]</scope>
    <source>
        <strain evidence="2 3">1839</strain>
    </source>
</reference>
<dbReference type="Gene3D" id="3.90.180.10">
    <property type="entry name" value="Medium-chain alcohol dehydrogenases, catalytic domain"/>
    <property type="match status" value="1"/>
</dbReference>
<dbReference type="Pfam" id="PF08240">
    <property type="entry name" value="ADH_N"/>
    <property type="match status" value="1"/>
</dbReference>
<name>A0ABX8FF19_9BACI</name>
<feature type="domain" description="Enoyl reductase (ER)" evidence="1">
    <location>
        <begin position="10"/>
        <end position="320"/>
    </location>
</feature>
<sequence length="324" mass="35189">MKAIVSERYGRADSLTVREVAIPSLDRNQVLVKVHASSINFGNLVLLTGKPLPARLAFGLLKPKYRIPGGDVAGIVEAVGENVTRFQIGDEVFGDLSTSGWGAFAEYAAANETSLALKPSNLTFAEAAAVPMAGATALQAIRDSGELAAGMKVLLHGASGGVGTFAIQIAKVYGAEVTAVVSTRNTEMARTLGADHVIDYQKETIEKHDQTYDVIFGVNGAQPLSTYSRLLKENGQFIHVGGESSQMYQTLLKGSWLSMVGKKKYSTFMHRTKQEDLFFLKEIIETEKIRPIIDREYSLQDVPKAIQYFEKGRSQGKVIISVLS</sequence>
<dbReference type="RefSeq" id="WP_214478052.1">
    <property type="nucleotide sequence ID" value="NZ_CP071709.1"/>
</dbReference>
<dbReference type="SUPFAM" id="SSF50129">
    <property type="entry name" value="GroES-like"/>
    <property type="match status" value="1"/>
</dbReference>
<evidence type="ECO:0000259" key="1">
    <source>
        <dbReference type="SMART" id="SM00829"/>
    </source>
</evidence>
<dbReference type="InterPro" id="IPR013154">
    <property type="entry name" value="ADH-like_N"/>
</dbReference>
<dbReference type="InterPro" id="IPR011032">
    <property type="entry name" value="GroES-like_sf"/>
</dbReference>
<dbReference type="Pfam" id="PF13602">
    <property type="entry name" value="ADH_zinc_N_2"/>
    <property type="match status" value="1"/>
</dbReference>
<dbReference type="PROSITE" id="PS01162">
    <property type="entry name" value="QOR_ZETA_CRYSTAL"/>
    <property type="match status" value="1"/>
</dbReference>
<dbReference type="InterPro" id="IPR036291">
    <property type="entry name" value="NAD(P)-bd_dom_sf"/>
</dbReference>
<dbReference type="CDD" id="cd08267">
    <property type="entry name" value="MDR1"/>
    <property type="match status" value="1"/>
</dbReference>
<dbReference type="InterPro" id="IPR002364">
    <property type="entry name" value="Quin_OxRdtase/zeta-crystal_CS"/>
</dbReference>
<dbReference type="PANTHER" id="PTHR44013">
    <property type="entry name" value="ZINC-TYPE ALCOHOL DEHYDROGENASE-LIKE PROTEIN C16A3.02C"/>
    <property type="match status" value="1"/>
</dbReference>
<dbReference type="SMART" id="SM00829">
    <property type="entry name" value="PKS_ER"/>
    <property type="match status" value="1"/>
</dbReference>
<dbReference type="PANTHER" id="PTHR44013:SF1">
    <property type="entry name" value="ZINC-TYPE ALCOHOL DEHYDROGENASE-LIKE PROTEIN C16A3.02C"/>
    <property type="match status" value="1"/>
</dbReference>
<proteinExistence type="predicted"/>
<dbReference type="Proteomes" id="UP000679247">
    <property type="component" value="Chromosome"/>
</dbReference>
<dbReference type="EMBL" id="CP071709">
    <property type="protein sequence ID" value="QVY62612.1"/>
    <property type="molecule type" value="Genomic_DNA"/>
</dbReference>
<dbReference type="Gene3D" id="3.40.50.720">
    <property type="entry name" value="NAD(P)-binding Rossmann-like Domain"/>
    <property type="match status" value="1"/>
</dbReference>
<dbReference type="InterPro" id="IPR020843">
    <property type="entry name" value="ER"/>
</dbReference>
<dbReference type="SUPFAM" id="SSF51735">
    <property type="entry name" value="NAD(P)-binding Rossmann-fold domains"/>
    <property type="match status" value="1"/>
</dbReference>
<organism evidence="2 3">
    <name type="scientific">Cytobacillus gottheilii</name>
    <dbReference type="NCBI Taxonomy" id="859144"/>
    <lineage>
        <taxon>Bacteria</taxon>
        <taxon>Bacillati</taxon>
        <taxon>Bacillota</taxon>
        <taxon>Bacilli</taxon>
        <taxon>Bacillales</taxon>
        <taxon>Bacillaceae</taxon>
        <taxon>Cytobacillus</taxon>
    </lineage>
</organism>
<evidence type="ECO:0000313" key="2">
    <source>
        <dbReference type="EMBL" id="QVY62612.1"/>
    </source>
</evidence>